<feature type="compositionally biased region" description="Basic and acidic residues" evidence="1">
    <location>
        <begin position="1"/>
        <end position="19"/>
    </location>
</feature>
<dbReference type="PROSITE" id="PS51186">
    <property type="entry name" value="GNAT"/>
    <property type="match status" value="1"/>
</dbReference>
<evidence type="ECO:0000313" key="5">
    <source>
        <dbReference type="Proteomes" id="UP001501638"/>
    </source>
</evidence>
<dbReference type="EMBL" id="BAAASZ010000003">
    <property type="protein sequence ID" value="GAA2424878.1"/>
    <property type="molecule type" value="Genomic_DNA"/>
</dbReference>
<evidence type="ECO:0000313" key="4">
    <source>
        <dbReference type="EMBL" id="GAA2424878.1"/>
    </source>
</evidence>
<gene>
    <name evidence="4" type="ORF">GCM10010405_04180</name>
</gene>
<evidence type="ECO:0000259" key="2">
    <source>
        <dbReference type="PROSITE" id="PS51186"/>
    </source>
</evidence>
<dbReference type="InterPro" id="IPR045057">
    <property type="entry name" value="Gcn5-rel_NAT"/>
</dbReference>
<dbReference type="PANTHER" id="PTHR31435:SF10">
    <property type="entry name" value="BSR4717 PROTEIN"/>
    <property type="match status" value="1"/>
</dbReference>
<proteinExistence type="predicted"/>
<feature type="domain" description="N-acetyltransferase" evidence="2">
    <location>
        <begin position="1"/>
        <end position="127"/>
    </location>
</feature>
<comment type="caution">
    <text evidence="4">The sequence shown here is derived from an EMBL/GenBank/DDBJ whole genome shotgun (WGS) entry which is preliminary data.</text>
</comment>
<evidence type="ECO:0000256" key="1">
    <source>
        <dbReference type="SAM" id="MobiDB-lite"/>
    </source>
</evidence>
<dbReference type="SUPFAM" id="SSF55729">
    <property type="entry name" value="Acyl-CoA N-acyltransferases (Nat)"/>
    <property type="match status" value="1"/>
</dbReference>
<evidence type="ECO:0008006" key="6">
    <source>
        <dbReference type="Google" id="ProtNLM"/>
    </source>
</evidence>
<name>A0ABP5WFM7_9ACTN</name>
<dbReference type="Pfam" id="PF14542">
    <property type="entry name" value="Acetyltransf_CG"/>
    <property type="match status" value="1"/>
</dbReference>
<dbReference type="InterPro" id="IPR000182">
    <property type="entry name" value="GNAT_dom"/>
</dbReference>
<dbReference type="PROSITE" id="PS51729">
    <property type="entry name" value="GNAT_YJDJ"/>
    <property type="match status" value="1"/>
</dbReference>
<accession>A0ABP5WFM7</accession>
<keyword evidence="5" id="KW-1185">Reference proteome</keyword>
<dbReference type="InterPro" id="IPR016181">
    <property type="entry name" value="Acyl_CoA_acyltransferase"/>
</dbReference>
<feature type="compositionally biased region" description="Polar residues" evidence="1">
    <location>
        <begin position="22"/>
        <end position="33"/>
    </location>
</feature>
<protein>
    <recommendedName>
        <fullName evidence="6">N-acetyltransferase domain-containing protein</fullName>
    </recommendedName>
</protein>
<dbReference type="PANTHER" id="PTHR31435">
    <property type="entry name" value="PROTEIN NATD1"/>
    <property type="match status" value="1"/>
</dbReference>
<dbReference type="Gene3D" id="3.40.630.30">
    <property type="match status" value="1"/>
</dbReference>
<organism evidence="4 5">
    <name type="scientific">Streptomyces macrosporus</name>
    <dbReference type="NCBI Taxonomy" id="44032"/>
    <lineage>
        <taxon>Bacteria</taxon>
        <taxon>Bacillati</taxon>
        <taxon>Actinomycetota</taxon>
        <taxon>Actinomycetes</taxon>
        <taxon>Kitasatosporales</taxon>
        <taxon>Streptomycetaceae</taxon>
        <taxon>Streptomyces</taxon>
    </lineage>
</organism>
<feature type="domain" description="N-acetyltransferase" evidence="3">
    <location>
        <begin position="32"/>
        <end position="118"/>
    </location>
</feature>
<reference evidence="5" key="1">
    <citation type="journal article" date="2019" name="Int. J. Syst. Evol. Microbiol.">
        <title>The Global Catalogue of Microorganisms (GCM) 10K type strain sequencing project: providing services to taxonomists for standard genome sequencing and annotation.</title>
        <authorList>
            <consortium name="The Broad Institute Genomics Platform"/>
            <consortium name="The Broad Institute Genome Sequencing Center for Infectious Disease"/>
            <person name="Wu L."/>
            <person name="Ma J."/>
        </authorList>
    </citation>
    <scope>NUCLEOTIDE SEQUENCE [LARGE SCALE GENOMIC DNA]</scope>
    <source>
        <strain evidence="5">JCM 6305</strain>
    </source>
</reference>
<sequence>MALGRPEHHVMRSLREERSMPSAATNSPVTISDSPARGRFEARIGTTLIGFADYLRTDGLVTYPRVVVSRPFLGRGVGDRLARTALEDARRRGLRVRPACAFMEKWIDLHPEYRELVVSDAEHPGDT</sequence>
<evidence type="ECO:0000259" key="3">
    <source>
        <dbReference type="PROSITE" id="PS51729"/>
    </source>
</evidence>
<dbReference type="Proteomes" id="UP001501638">
    <property type="component" value="Unassembled WGS sequence"/>
</dbReference>
<feature type="region of interest" description="Disordered" evidence="1">
    <location>
        <begin position="1"/>
        <end position="34"/>
    </location>
</feature>
<dbReference type="InterPro" id="IPR031165">
    <property type="entry name" value="GNAT_YJDJ"/>
</dbReference>